<dbReference type="AlphaFoldDB" id="A0A0E9RPE7"/>
<proteinExistence type="predicted"/>
<reference evidence="1" key="2">
    <citation type="journal article" date="2015" name="Fish Shellfish Immunol.">
        <title>Early steps in the European eel (Anguilla anguilla)-Vibrio vulnificus interaction in the gills: Role of the RtxA13 toxin.</title>
        <authorList>
            <person name="Callol A."/>
            <person name="Pajuelo D."/>
            <person name="Ebbesson L."/>
            <person name="Teles M."/>
            <person name="MacKenzie S."/>
            <person name="Amaro C."/>
        </authorList>
    </citation>
    <scope>NUCLEOTIDE SEQUENCE</scope>
</reference>
<sequence length="46" mass="5450">MNVQHRELKDGLNEGSLHCKDQPWRVSSFYLLQAVESQNEHQQNVR</sequence>
<name>A0A0E9RPE7_ANGAN</name>
<organism evidence="1">
    <name type="scientific">Anguilla anguilla</name>
    <name type="common">European freshwater eel</name>
    <name type="synonym">Muraena anguilla</name>
    <dbReference type="NCBI Taxonomy" id="7936"/>
    <lineage>
        <taxon>Eukaryota</taxon>
        <taxon>Metazoa</taxon>
        <taxon>Chordata</taxon>
        <taxon>Craniata</taxon>
        <taxon>Vertebrata</taxon>
        <taxon>Euteleostomi</taxon>
        <taxon>Actinopterygii</taxon>
        <taxon>Neopterygii</taxon>
        <taxon>Teleostei</taxon>
        <taxon>Anguilliformes</taxon>
        <taxon>Anguillidae</taxon>
        <taxon>Anguilla</taxon>
    </lineage>
</organism>
<evidence type="ECO:0000313" key="1">
    <source>
        <dbReference type="EMBL" id="JAH30974.1"/>
    </source>
</evidence>
<dbReference type="EMBL" id="GBXM01077603">
    <property type="protein sequence ID" value="JAH30974.1"/>
    <property type="molecule type" value="Transcribed_RNA"/>
</dbReference>
<reference evidence="1" key="1">
    <citation type="submission" date="2014-11" db="EMBL/GenBank/DDBJ databases">
        <authorList>
            <person name="Amaro Gonzalez C."/>
        </authorList>
    </citation>
    <scope>NUCLEOTIDE SEQUENCE</scope>
</reference>
<protein>
    <submittedName>
        <fullName evidence="1">Uncharacterized protein</fullName>
    </submittedName>
</protein>
<dbReference type="EMBL" id="GBXM01080015">
    <property type="protein sequence ID" value="JAH28562.1"/>
    <property type="molecule type" value="Transcribed_RNA"/>
</dbReference>
<accession>A0A0E9RPE7</accession>